<feature type="transmembrane region" description="Helical" evidence="5">
    <location>
        <begin position="248"/>
        <end position="281"/>
    </location>
</feature>
<evidence type="ECO:0000256" key="2">
    <source>
        <dbReference type="ARBA" id="ARBA00022692"/>
    </source>
</evidence>
<keyword evidence="8" id="KW-1185">Reference proteome</keyword>
<evidence type="ECO:0000256" key="1">
    <source>
        <dbReference type="ARBA" id="ARBA00004127"/>
    </source>
</evidence>
<evidence type="ECO:0000313" key="8">
    <source>
        <dbReference type="Proteomes" id="UP000547444"/>
    </source>
</evidence>
<protein>
    <submittedName>
        <fullName evidence="7">Antimicrobial peptide system SdpB family protein</fullName>
    </submittedName>
</protein>
<dbReference type="Proteomes" id="UP000547444">
    <property type="component" value="Unassembled WGS sequence"/>
</dbReference>
<dbReference type="GO" id="GO:0012505">
    <property type="term" value="C:endomembrane system"/>
    <property type="evidence" value="ECO:0007669"/>
    <property type="project" value="UniProtKB-SubCell"/>
</dbReference>
<dbReference type="Pfam" id="PF05090">
    <property type="entry name" value="HTTM"/>
    <property type="match status" value="1"/>
</dbReference>
<comment type="caution">
    <text evidence="7">The sequence shown here is derived from an EMBL/GenBank/DDBJ whole genome shotgun (WGS) entry which is preliminary data.</text>
</comment>
<proteinExistence type="predicted"/>
<evidence type="ECO:0000256" key="3">
    <source>
        <dbReference type="ARBA" id="ARBA00022989"/>
    </source>
</evidence>
<evidence type="ECO:0000256" key="4">
    <source>
        <dbReference type="ARBA" id="ARBA00023136"/>
    </source>
</evidence>
<accession>A0A7X5ZB03</accession>
<dbReference type="NCBIfam" id="TIGR04033">
    <property type="entry name" value="export_SdpB"/>
    <property type="match status" value="1"/>
</dbReference>
<dbReference type="RefSeq" id="WP_167156215.1">
    <property type="nucleotide sequence ID" value="NZ_JAANOW010000001.1"/>
</dbReference>
<dbReference type="InterPro" id="IPR023894">
    <property type="entry name" value="Sporulation_SdpB"/>
</dbReference>
<gene>
    <name evidence="7" type="ORF">FHU31_000868</name>
</gene>
<dbReference type="PANTHER" id="PTHR39535:SF2">
    <property type="entry name" value="HTTM DOMAIN-CONTAINING PROTEIN"/>
    <property type="match status" value="1"/>
</dbReference>
<name>A0A7X5ZB03_9MYCO</name>
<dbReference type="PANTHER" id="PTHR39535">
    <property type="entry name" value="SPORULATION-DELAYING PROTEIN SDPB"/>
    <property type="match status" value="1"/>
</dbReference>
<feature type="domain" description="HTTM-like" evidence="6">
    <location>
        <begin position="14"/>
        <end position="285"/>
    </location>
</feature>
<dbReference type="InterPro" id="IPR053934">
    <property type="entry name" value="HTTM_dom"/>
</dbReference>
<evidence type="ECO:0000259" key="6">
    <source>
        <dbReference type="SMART" id="SM00752"/>
    </source>
</evidence>
<dbReference type="InterPro" id="IPR052964">
    <property type="entry name" value="Sporulation_signal_mat"/>
</dbReference>
<dbReference type="EMBL" id="JAANOW010000001">
    <property type="protein sequence ID" value="NIH93912.1"/>
    <property type="molecule type" value="Genomic_DNA"/>
</dbReference>
<keyword evidence="2 5" id="KW-0812">Transmembrane</keyword>
<dbReference type="SMART" id="SM00752">
    <property type="entry name" value="HTTM"/>
    <property type="match status" value="1"/>
</dbReference>
<feature type="transmembrane region" description="Helical" evidence="5">
    <location>
        <begin position="219"/>
        <end position="241"/>
    </location>
</feature>
<organism evidence="7 8">
    <name type="scientific">Mycolicibacterium fluoranthenivorans</name>
    <dbReference type="NCBI Taxonomy" id="258505"/>
    <lineage>
        <taxon>Bacteria</taxon>
        <taxon>Bacillati</taxon>
        <taxon>Actinomycetota</taxon>
        <taxon>Actinomycetes</taxon>
        <taxon>Mycobacteriales</taxon>
        <taxon>Mycobacteriaceae</taxon>
        <taxon>Mycolicibacterium</taxon>
    </lineage>
</organism>
<comment type="subcellular location">
    <subcellularLocation>
        <location evidence="1">Endomembrane system</location>
        <topology evidence="1">Multi-pass membrane protein</topology>
    </subcellularLocation>
</comment>
<feature type="transmembrane region" description="Helical" evidence="5">
    <location>
        <begin position="156"/>
        <end position="174"/>
    </location>
</feature>
<evidence type="ECO:0000313" key="7">
    <source>
        <dbReference type="EMBL" id="NIH93912.1"/>
    </source>
</evidence>
<sequence length="311" mass="34276">MNPAVRATVARALRFDYRTTWFAAGRSALALATASELLFTDAGALFTPVGGVPGPFCTAQPAVSIFCLGDPSGLVELRWWLTIGGLLLVATGYRPRYLSLLHLWLTFSVATSVTLPDGGDSIALIATILITPMCLADERRWQWARPRRHMDRNGRLVAYLSFWALRLQIAYLYADSAIAKIGVTDWQNGSAFYYFVRDKMFGAAGPLAPIWMWLSDSSVTTLTITWGAIVIELAIAVCMVLDARWRIIAFWLGLGLHALIFLSMGLFSFSLVMVAVGSLIGTPNGIAHPRNPDRLIPLRYAGRLNEKKVPR</sequence>
<evidence type="ECO:0000256" key="5">
    <source>
        <dbReference type="SAM" id="Phobius"/>
    </source>
</evidence>
<reference evidence="7 8" key="1">
    <citation type="submission" date="2020-03" db="EMBL/GenBank/DDBJ databases">
        <title>Sequencing the genomes of 1000 actinobacteria strains.</title>
        <authorList>
            <person name="Klenk H.-P."/>
        </authorList>
    </citation>
    <scope>NUCLEOTIDE SEQUENCE [LARGE SCALE GENOMIC DNA]</scope>
    <source>
        <strain evidence="7 8">DSM 44556</strain>
    </source>
</reference>
<keyword evidence="3 5" id="KW-1133">Transmembrane helix</keyword>
<dbReference type="AlphaFoldDB" id="A0A7X5ZB03"/>
<dbReference type="InterPro" id="IPR011020">
    <property type="entry name" value="HTTM-like"/>
</dbReference>
<keyword evidence="4 5" id="KW-0472">Membrane</keyword>